<proteinExistence type="predicted"/>
<keyword evidence="2" id="KW-1185">Reference proteome</keyword>
<dbReference type="HOGENOM" id="CLU_106624_1_0_4"/>
<protein>
    <recommendedName>
        <fullName evidence="3">Transcriptional regulator</fullName>
    </recommendedName>
</protein>
<name>U5N8X8_9BURK</name>
<gene>
    <name evidence="1" type="ORF">Cenrod_0530</name>
</gene>
<dbReference type="KEGG" id="cbx:Cenrod_0530"/>
<dbReference type="eggNOG" id="COG5340">
    <property type="taxonomic scope" value="Bacteria"/>
</dbReference>
<evidence type="ECO:0000313" key="2">
    <source>
        <dbReference type="Proteomes" id="UP000017184"/>
    </source>
</evidence>
<dbReference type="STRING" id="946483.Cenrod_0530"/>
<sequence>MQTLTEKLILAGWGGRVISKAQLARLLDGTPQRRYNLVNRALQHGELLQLRRGLYLLAPHLQSQPPHPFVLAQALQPGSYISFETALRFHGWIPEAVPVTLSVVPGRRRLEVNLRSLGLFRFYPLALQAGHLLAAVDRHTFTGQTALVAQPLRALLDMVCLRKLEDTDLPMLTQSMRIDAELLQQTPASAWQALQQVYAHKRMNTITTSLQKMMQPVHAA</sequence>
<dbReference type="AlphaFoldDB" id="U5N8X8"/>
<accession>U5N8X8</accession>
<dbReference type="PATRIC" id="fig|946483.4.peg.533"/>
<dbReference type="Proteomes" id="UP000017184">
    <property type="component" value="Chromosome"/>
</dbReference>
<evidence type="ECO:0000313" key="1">
    <source>
        <dbReference type="EMBL" id="AGX86644.1"/>
    </source>
</evidence>
<evidence type="ECO:0008006" key="3">
    <source>
        <dbReference type="Google" id="ProtNLM"/>
    </source>
</evidence>
<reference evidence="1 2" key="1">
    <citation type="journal article" date="2013" name="Genome Biol.">
        <title>Genomic analysis reveals key aspects of prokaryotic symbiosis in the phototrophic consortium "Chlorochromatium aggregatum".</title>
        <authorList>
            <person name="Liu Z."/>
            <person name="Muller J."/>
            <person name="Li T."/>
            <person name="Alvey R.M."/>
            <person name="Vogl K."/>
            <person name="Frigaard N.U."/>
            <person name="Rockwell N.C."/>
            <person name="Boyd E.S."/>
            <person name="Tomsho L.P."/>
            <person name="Schuster S.C."/>
            <person name="Henke P."/>
            <person name="Rohde M."/>
            <person name="Overmann J."/>
            <person name="Bryant D.A."/>
        </authorList>
    </citation>
    <scope>NUCLEOTIDE SEQUENCE [LARGE SCALE GENOMIC DNA]</scope>
    <source>
        <strain evidence="1">CR</strain>
    </source>
</reference>
<dbReference type="EMBL" id="CP004885">
    <property type="protein sequence ID" value="AGX86644.1"/>
    <property type="molecule type" value="Genomic_DNA"/>
</dbReference>
<dbReference type="OrthoDB" id="8295691at2"/>
<dbReference type="RefSeq" id="WP_022771465.1">
    <property type="nucleotide sequence ID" value="NC_022576.1"/>
</dbReference>
<organism evidence="1 2">
    <name type="scientific">Candidatus Symbiobacter mobilis CR</name>
    <dbReference type="NCBI Taxonomy" id="946483"/>
    <lineage>
        <taxon>Bacteria</taxon>
        <taxon>Pseudomonadati</taxon>
        <taxon>Pseudomonadota</taxon>
        <taxon>Betaproteobacteria</taxon>
        <taxon>Burkholderiales</taxon>
        <taxon>Comamonadaceae</taxon>
    </lineage>
</organism>